<evidence type="ECO:0000256" key="1">
    <source>
        <dbReference type="SAM" id="MobiDB-lite"/>
    </source>
</evidence>
<name>A0A9N7W2Z4_PLEPL</name>
<organism evidence="2 3">
    <name type="scientific">Pleuronectes platessa</name>
    <name type="common">European plaice</name>
    <dbReference type="NCBI Taxonomy" id="8262"/>
    <lineage>
        <taxon>Eukaryota</taxon>
        <taxon>Metazoa</taxon>
        <taxon>Chordata</taxon>
        <taxon>Craniata</taxon>
        <taxon>Vertebrata</taxon>
        <taxon>Euteleostomi</taxon>
        <taxon>Actinopterygii</taxon>
        <taxon>Neopterygii</taxon>
        <taxon>Teleostei</taxon>
        <taxon>Neoteleostei</taxon>
        <taxon>Acanthomorphata</taxon>
        <taxon>Carangaria</taxon>
        <taxon>Pleuronectiformes</taxon>
        <taxon>Pleuronectoidei</taxon>
        <taxon>Pleuronectidae</taxon>
        <taxon>Pleuronectes</taxon>
    </lineage>
</organism>
<keyword evidence="3" id="KW-1185">Reference proteome</keyword>
<comment type="caution">
    <text evidence="2">The sequence shown here is derived from an EMBL/GenBank/DDBJ whole genome shotgun (WGS) entry which is preliminary data.</text>
</comment>
<reference evidence="2" key="1">
    <citation type="submission" date="2020-03" db="EMBL/GenBank/DDBJ databases">
        <authorList>
            <person name="Weist P."/>
        </authorList>
    </citation>
    <scope>NUCLEOTIDE SEQUENCE</scope>
</reference>
<evidence type="ECO:0000313" key="3">
    <source>
        <dbReference type="Proteomes" id="UP001153269"/>
    </source>
</evidence>
<dbReference type="Proteomes" id="UP001153269">
    <property type="component" value="Unassembled WGS sequence"/>
</dbReference>
<protein>
    <submittedName>
        <fullName evidence="2">Uncharacterized protein</fullName>
    </submittedName>
</protein>
<sequence length="184" mass="20237">MEKPLARQRVRSLILAEPNWSPDVLFSRHVVPMNQPTLPWSGSAIGDLPTGVHDHEDSDLDHWGNGGSSQTESSPLAALSPNRAISVRRPSLHYLHGSLLLANSEINHTGTGDSRGIIHPGMKHISVQNMQSRVVYARALPWQHLRSSHSPPPCSPEKGRRVLLLLRLKLLDLSFAPMGWVGGL</sequence>
<dbReference type="EMBL" id="CADEAL010004429">
    <property type="protein sequence ID" value="CAB1459401.1"/>
    <property type="molecule type" value="Genomic_DNA"/>
</dbReference>
<evidence type="ECO:0000313" key="2">
    <source>
        <dbReference type="EMBL" id="CAB1459401.1"/>
    </source>
</evidence>
<feature type="compositionally biased region" description="Basic and acidic residues" evidence="1">
    <location>
        <begin position="52"/>
        <end position="62"/>
    </location>
</feature>
<proteinExistence type="predicted"/>
<dbReference type="AlphaFoldDB" id="A0A9N7W2Z4"/>
<gene>
    <name evidence="2" type="ORF">PLEPLA_LOCUS47238</name>
</gene>
<feature type="region of interest" description="Disordered" evidence="1">
    <location>
        <begin position="44"/>
        <end position="78"/>
    </location>
</feature>
<accession>A0A9N7W2Z4</accession>